<evidence type="ECO:0000256" key="1">
    <source>
        <dbReference type="SAM" id="Phobius"/>
    </source>
</evidence>
<comment type="caution">
    <text evidence="2">The sequence shown here is derived from an EMBL/GenBank/DDBJ whole genome shotgun (WGS) entry which is preliminary data.</text>
</comment>
<organism evidence="2 3">
    <name type="scientific">candidate division WWE3 bacterium</name>
    <dbReference type="NCBI Taxonomy" id="2053526"/>
    <lineage>
        <taxon>Bacteria</taxon>
        <taxon>Katanobacteria</taxon>
    </lineage>
</organism>
<feature type="transmembrane region" description="Helical" evidence="1">
    <location>
        <begin position="313"/>
        <end position="338"/>
    </location>
</feature>
<evidence type="ECO:0000313" key="2">
    <source>
        <dbReference type="EMBL" id="HCQ40172.1"/>
    </source>
</evidence>
<feature type="transmembrane region" description="Helical" evidence="1">
    <location>
        <begin position="190"/>
        <end position="210"/>
    </location>
</feature>
<feature type="transmembrane region" description="Helical" evidence="1">
    <location>
        <begin position="277"/>
        <end position="307"/>
    </location>
</feature>
<proteinExistence type="predicted"/>
<dbReference type="Proteomes" id="UP000262056">
    <property type="component" value="Unassembled WGS sequence"/>
</dbReference>
<dbReference type="AlphaFoldDB" id="A0A656PMD9"/>
<feature type="transmembrane region" description="Helical" evidence="1">
    <location>
        <begin position="216"/>
        <end position="241"/>
    </location>
</feature>
<accession>A0A656PMD9</accession>
<evidence type="ECO:0000313" key="3">
    <source>
        <dbReference type="Proteomes" id="UP000262056"/>
    </source>
</evidence>
<name>A0A656PMD9_UNCKA</name>
<sequence>MYSTFSNIKESFKLAWKHKMLWILVLVMMGGFNFNSYSNFSNLADKTSDTRTPQIKDVSPDKFQPVGDNYNLKLNALEEFKQDVKIPTSPESAFEKGTNEILGVAQNRPAFNFTALLGSLVMVAPVVLLVIFFWAAISFLISVWAKGALFSGLIKASNSQNYDFKDLGSEGKKNWKRYLKLSIYFFYKRLLSVLPIFGIGLIVVIVNGIAPQSTGVNVIFGILMLTPFLWALIYNISLYFVEQFALRSIIADNVPTKATFKLGWKYYKTRPGKSIKLALALILVLPIFMLIFFLPMGLLVGITAFLVQQKVSFVLIGFMGLLAAITGIITILVSSPFLNSVAYFSWTRLFLFIRESFDERPMQNPVEFAYKPEAENGQI</sequence>
<protein>
    <submittedName>
        <fullName evidence="2">Uncharacterized protein</fullName>
    </submittedName>
</protein>
<feature type="transmembrane region" description="Helical" evidence="1">
    <location>
        <begin position="116"/>
        <end position="145"/>
    </location>
</feature>
<dbReference type="EMBL" id="DQFB01000001">
    <property type="protein sequence ID" value="HCQ40172.1"/>
    <property type="molecule type" value="Genomic_DNA"/>
</dbReference>
<gene>
    <name evidence="2" type="ORF">DIU24_00505</name>
</gene>
<keyword evidence="1" id="KW-0812">Transmembrane</keyword>
<keyword evidence="1" id="KW-0472">Membrane</keyword>
<feature type="transmembrane region" description="Helical" evidence="1">
    <location>
        <begin position="21"/>
        <end position="38"/>
    </location>
</feature>
<keyword evidence="1" id="KW-1133">Transmembrane helix</keyword>
<reference evidence="2 3" key="1">
    <citation type="journal article" date="2018" name="Nat. Biotechnol.">
        <title>A standardized bacterial taxonomy based on genome phylogeny substantially revises the tree of life.</title>
        <authorList>
            <person name="Parks D.H."/>
            <person name="Chuvochina M."/>
            <person name="Waite D.W."/>
            <person name="Rinke C."/>
            <person name="Skarshewski A."/>
            <person name="Chaumeil P.A."/>
            <person name="Hugenholtz P."/>
        </authorList>
    </citation>
    <scope>NUCLEOTIDE SEQUENCE [LARGE SCALE GENOMIC DNA]</scope>
    <source>
        <strain evidence="2">UBA12021</strain>
    </source>
</reference>